<dbReference type="EMBL" id="JAMXQS010000001">
    <property type="protein sequence ID" value="MCO6048663.1"/>
    <property type="molecule type" value="Genomic_DNA"/>
</dbReference>
<evidence type="ECO:0000313" key="2">
    <source>
        <dbReference type="Proteomes" id="UP001205906"/>
    </source>
</evidence>
<gene>
    <name evidence="1" type="ORF">NGM99_02515</name>
</gene>
<proteinExistence type="predicted"/>
<organism evidence="1 2">
    <name type="scientific">Mesorhizobium liriopis</name>
    <dbReference type="NCBI Taxonomy" id="2953882"/>
    <lineage>
        <taxon>Bacteria</taxon>
        <taxon>Pseudomonadati</taxon>
        <taxon>Pseudomonadota</taxon>
        <taxon>Alphaproteobacteria</taxon>
        <taxon>Hyphomicrobiales</taxon>
        <taxon>Phyllobacteriaceae</taxon>
        <taxon>Mesorhizobium</taxon>
    </lineage>
</organism>
<accession>A0ABT1C1G0</accession>
<keyword evidence="2" id="KW-1185">Reference proteome</keyword>
<evidence type="ECO:0000313" key="1">
    <source>
        <dbReference type="EMBL" id="MCO6048663.1"/>
    </source>
</evidence>
<name>A0ABT1C1G0_9HYPH</name>
<reference evidence="1 2" key="1">
    <citation type="submission" date="2022-06" db="EMBL/GenBank/DDBJ databases">
        <title>Mesorhizobium sp. strain RP14 Genome sequencing and assembly.</title>
        <authorList>
            <person name="Kim I."/>
        </authorList>
    </citation>
    <scope>NUCLEOTIDE SEQUENCE [LARGE SCALE GENOMIC DNA]</scope>
    <source>
        <strain evidence="2">RP14(2022)</strain>
    </source>
</reference>
<protein>
    <submittedName>
        <fullName evidence="1">Uncharacterized protein</fullName>
    </submittedName>
</protein>
<dbReference type="Proteomes" id="UP001205906">
    <property type="component" value="Unassembled WGS sequence"/>
</dbReference>
<comment type="caution">
    <text evidence="1">The sequence shown here is derived from an EMBL/GenBank/DDBJ whole genome shotgun (WGS) entry which is preliminary data.</text>
</comment>
<sequence length="193" mass="21260">MLAATLGIVPIARSDEVRSARHEWTAGAYSFSDELGGFTIWSVSGIGTRADPVVIRQTLHSASPVTIVIRAVGPLQPFGRPGLSANGFISLHLETRNGSGQAWLEFEFELQERFGVPSTFGDGLSFDQRRTESASVASSAFRHHSRDFEPYDRLLFSEGKVDPARAAGFDFLITYFTPRATFYLAQDPRIPFS</sequence>